<keyword evidence="8" id="KW-1208">Phospholipid metabolism</keyword>
<name>A0A9N8E2R8_9STRA</name>
<keyword evidence="6 9" id="KW-0472">Membrane</keyword>
<keyword evidence="3 9" id="KW-0812">Transmembrane</keyword>
<evidence type="ECO:0000256" key="5">
    <source>
        <dbReference type="ARBA" id="ARBA00023098"/>
    </source>
</evidence>
<evidence type="ECO:0000256" key="4">
    <source>
        <dbReference type="ARBA" id="ARBA00022989"/>
    </source>
</evidence>
<dbReference type="Gene3D" id="1.20.120.1630">
    <property type="match status" value="1"/>
</dbReference>
<comment type="subcellular location">
    <subcellularLocation>
        <location evidence="1">Endomembrane system</location>
        <topology evidence="1">Multi-pass membrane protein</topology>
    </subcellularLocation>
</comment>
<evidence type="ECO:0000256" key="2">
    <source>
        <dbReference type="ARBA" id="ARBA00022516"/>
    </source>
</evidence>
<keyword evidence="7" id="KW-0594">Phospholipid biosynthesis</keyword>
<keyword evidence="5" id="KW-0443">Lipid metabolism</keyword>
<evidence type="ECO:0000256" key="8">
    <source>
        <dbReference type="ARBA" id="ARBA00023264"/>
    </source>
</evidence>
<evidence type="ECO:0000313" key="11">
    <source>
        <dbReference type="Proteomes" id="UP001153069"/>
    </source>
</evidence>
<evidence type="ECO:0000313" key="10">
    <source>
        <dbReference type="EMBL" id="CAB9513423.1"/>
    </source>
</evidence>
<dbReference type="AlphaFoldDB" id="A0A9N8E2R8"/>
<dbReference type="InterPro" id="IPR007318">
    <property type="entry name" value="Phopholipid_MeTrfase"/>
</dbReference>
<keyword evidence="10" id="KW-0808">Transferase</keyword>
<reference evidence="10" key="1">
    <citation type="submission" date="2020-06" db="EMBL/GenBank/DDBJ databases">
        <authorList>
            <consortium name="Plant Systems Biology data submission"/>
        </authorList>
    </citation>
    <scope>NUCLEOTIDE SEQUENCE</scope>
    <source>
        <strain evidence="10">D6</strain>
    </source>
</reference>
<evidence type="ECO:0000256" key="9">
    <source>
        <dbReference type="SAM" id="Phobius"/>
    </source>
</evidence>
<keyword evidence="2" id="KW-0444">Lipid biosynthesis</keyword>
<dbReference type="EMBL" id="CAICTM010000589">
    <property type="protein sequence ID" value="CAB9513423.1"/>
    <property type="molecule type" value="Genomic_DNA"/>
</dbReference>
<evidence type="ECO:0000256" key="7">
    <source>
        <dbReference type="ARBA" id="ARBA00023209"/>
    </source>
</evidence>
<dbReference type="Proteomes" id="UP001153069">
    <property type="component" value="Unassembled WGS sequence"/>
</dbReference>
<evidence type="ECO:0000256" key="1">
    <source>
        <dbReference type="ARBA" id="ARBA00004127"/>
    </source>
</evidence>
<protein>
    <submittedName>
        <fullName evidence="10">Methyltransferase</fullName>
    </submittedName>
</protein>
<dbReference type="GO" id="GO:0032259">
    <property type="term" value="P:methylation"/>
    <property type="evidence" value="ECO:0007669"/>
    <property type="project" value="UniProtKB-KW"/>
</dbReference>
<dbReference type="GO" id="GO:0008654">
    <property type="term" value="P:phospholipid biosynthetic process"/>
    <property type="evidence" value="ECO:0007669"/>
    <property type="project" value="UniProtKB-KW"/>
</dbReference>
<feature type="transmembrane region" description="Helical" evidence="9">
    <location>
        <begin position="12"/>
        <end position="33"/>
    </location>
</feature>
<gene>
    <name evidence="10" type="ORF">SEMRO_590_G171910.1</name>
</gene>
<keyword evidence="10" id="KW-0489">Methyltransferase</keyword>
<keyword evidence="4 9" id="KW-1133">Transmembrane helix</keyword>
<accession>A0A9N8E2R8</accession>
<dbReference type="GO" id="GO:0008168">
    <property type="term" value="F:methyltransferase activity"/>
    <property type="evidence" value="ECO:0007669"/>
    <property type="project" value="UniProtKB-KW"/>
</dbReference>
<sequence>MVELLFHSVKPPAIYKAMLVTMATGKLVLWPFAAPILDSSWLSVASGLLLFGGGALLAVAPKKLFQRTQTPMMGGPSKTSPLHTEHAFAHTRNPMYLGISIGLAGAALLTNIRVHLIFPVVNVLIMNTFYIPKEEAELLKRFGKEYGDYRKRVRRWI</sequence>
<keyword evidence="11" id="KW-1185">Reference proteome</keyword>
<feature type="transmembrane region" description="Helical" evidence="9">
    <location>
        <begin position="39"/>
        <end position="60"/>
    </location>
</feature>
<comment type="caution">
    <text evidence="10">The sequence shown here is derived from an EMBL/GenBank/DDBJ whole genome shotgun (WGS) entry which is preliminary data.</text>
</comment>
<dbReference type="GO" id="GO:0012505">
    <property type="term" value="C:endomembrane system"/>
    <property type="evidence" value="ECO:0007669"/>
    <property type="project" value="UniProtKB-SubCell"/>
</dbReference>
<proteinExistence type="predicted"/>
<dbReference type="Pfam" id="PF04191">
    <property type="entry name" value="PEMT"/>
    <property type="match status" value="1"/>
</dbReference>
<evidence type="ECO:0000256" key="3">
    <source>
        <dbReference type="ARBA" id="ARBA00022692"/>
    </source>
</evidence>
<evidence type="ECO:0000256" key="6">
    <source>
        <dbReference type="ARBA" id="ARBA00023136"/>
    </source>
</evidence>
<organism evidence="10 11">
    <name type="scientific">Seminavis robusta</name>
    <dbReference type="NCBI Taxonomy" id="568900"/>
    <lineage>
        <taxon>Eukaryota</taxon>
        <taxon>Sar</taxon>
        <taxon>Stramenopiles</taxon>
        <taxon>Ochrophyta</taxon>
        <taxon>Bacillariophyta</taxon>
        <taxon>Bacillariophyceae</taxon>
        <taxon>Bacillariophycidae</taxon>
        <taxon>Naviculales</taxon>
        <taxon>Naviculaceae</taxon>
        <taxon>Seminavis</taxon>
    </lineage>
</organism>
<dbReference type="OrthoDB" id="422086at2759"/>